<name>A0A5C6AK15_9BACT</name>
<dbReference type="Pfam" id="PF02623">
    <property type="entry name" value="FliW"/>
    <property type="match status" value="1"/>
</dbReference>
<evidence type="ECO:0000256" key="1">
    <source>
        <dbReference type="ARBA" id="ARBA00022490"/>
    </source>
</evidence>
<evidence type="ECO:0000256" key="2">
    <source>
        <dbReference type="ARBA" id="ARBA00022795"/>
    </source>
</evidence>
<dbReference type="SUPFAM" id="SSF141457">
    <property type="entry name" value="BH3618-like"/>
    <property type="match status" value="1"/>
</dbReference>
<dbReference type="GO" id="GO:0006417">
    <property type="term" value="P:regulation of translation"/>
    <property type="evidence" value="ECO:0007669"/>
    <property type="project" value="UniProtKB-KW"/>
</dbReference>
<dbReference type="PANTHER" id="PTHR39190">
    <property type="entry name" value="FLAGELLAR ASSEMBLY FACTOR FLIW"/>
    <property type="match status" value="1"/>
</dbReference>
<organism evidence="5 6">
    <name type="scientific">Botrimarina colliarenosi</name>
    <dbReference type="NCBI Taxonomy" id="2528001"/>
    <lineage>
        <taxon>Bacteria</taxon>
        <taxon>Pseudomonadati</taxon>
        <taxon>Planctomycetota</taxon>
        <taxon>Planctomycetia</taxon>
        <taxon>Pirellulales</taxon>
        <taxon>Lacipirellulaceae</taxon>
        <taxon>Botrimarina</taxon>
    </lineage>
</organism>
<dbReference type="AlphaFoldDB" id="A0A5C6AK15"/>
<gene>
    <name evidence="4 5" type="primary">fliW</name>
    <name evidence="5" type="ORF">Pla108_02980</name>
</gene>
<dbReference type="HAMAP" id="MF_01185">
    <property type="entry name" value="FliW"/>
    <property type="match status" value="1"/>
</dbReference>
<keyword evidence="5" id="KW-0282">Flagellum</keyword>
<protein>
    <recommendedName>
        <fullName evidence="4">Flagellar assembly factor FliW</fullName>
    </recommendedName>
</protein>
<comment type="subcellular location">
    <subcellularLocation>
        <location evidence="4">Cytoplasm</location>
    </subcellularLocation>
</comment>
<dbReference type="OrthoDB" id="9801235at2"/>
<comment type="function">
    <text evidence="4">Acts as an anti-CsrA protein, binds CsrA and prevents it from repressing translation of its target genes, one of which is flagellin. Binds to flagellin and participates in the assembly of the flagellum.</text>
</comment>
<keyword evidence="5" id="KW-0969">Cilium</keyword>
<sequence>MQINTTRFGAVEIQATDVLEFPLGLIGLEAWRKWVVLADGQNPGLGWLQSTERADLALAVVSPRRYVADYKVRLSSRDLSPLEAPGGVSPQVVVALSCHGGGPQGPGALSLNLKAPILVCLETGRGRQVVAKDDHPVQHWLGGPAELRRSA</sequence>
<dbReference type="RefSeq" id="WP_146441940.1">
    <property type="nucleotide sequence ID" value="NZ_SJPR01000001.1"/>
</dbReference>
<dbReference type="GO" id="GO:0005737">
    <property type="term" value="C:cytoplasm"/>
    <property type="evidence" value="ECO:0007669"/>
    <property type="project" value="UniProtKB-SubCell"/>
</dbReference>
<evidence type="ECO:0000313" key="5">
    <source>
        <dbReference type="EMBL" id="TWT99361.1"/>
    </source>
</evidence>
<reference evidence="5 6" key="1">
    <citation type="submission" date="2019-02" db="EMBL/GenBank/DDBJ databases">
        <title>Deep-cultivation of Planctomycetes and their phenomic and genomic characterization uncovers novel biology.</title>
        <authorList>
            <person name="Wiegand S."/>
            <person name="Jogler M."/>
            <person name="Boedeker C."/>
            <person name="Pinto D."/>
            <person name="Vollmers J."/>
            <person name="Rivas-Marin E."/>
            <person name="Kohn T."/>
            <person name="Peeters S.H."/>
            <person name="Heuer A."/>
            <person name="Rast P."/>
            <person name="Oberbeckmann S."/>
            <person name="Bunk B."/>
            <person name="Jeske O."/>
            <person name="Meyerdierks A."/>
            <person name="Storesund J.E."/>
            <person name="Kallscheuer N."/>
            <person name="Luecker S."/>
            <person name="Lage O.M."/>
            <person name="Pohl T."/>
            <person name="Merkel B.J."/>
            <person name="Hornburger P."/>
            <person name="Mueller R.-W."/>
            <person name="Bruemmer F."/>
            <person name="Labrenz M."/>
            <person name="Spormann A.M."/>
            <person name="Op Den Camp H."/>
            <person name="Overmann J."/>
            <person name="Amann R."/>
            <person name="Jetten M.S.M."/>
            <person name="Mascher T."/>
            <person name="Medema M.H."/>
            <person name="Devos D.P."/>
            <person name="Kaster A.-K."/>
            <person name="Ovreas L."/>
            <person name="Rohde M."/>
            <person name="Galperin M.Y."/>
            <person name="Jogler C."/>
        </authorList>
    </citation>
    <scope>NUCLEOTIDE SEQUENCE [LARGE SCALE GENOMIC DNA]</scope>
    <source>
        <strain evidence="5 6">Pla108</strain>
    </source>
</reference>
<dbReference type="InterPro" id="IPR003775">
    <property type="entry name" value="Flagellar_assembly_factor_FliW"/>
</dbReference>
<keyword evidence="3 4" id="KW-0810">Translation regulation</keyword>
<comment type="subunit">
    <text evidence="4">Interacts with translational regulator CsrA and flagellin(s).</text>
</comment>
<dbReference type="InterPro" id="IPR024046">
    <property type="entry name" value="Flagellar_assmbl_FliW_dom_sf"/>
</dbReference>
<evidence type="ECO:0000313" key="6">
    <source>
        <dbReference type="Proteomes" id="UP000317421"/>
    </source>
</evidence>
<dbReference type="Gene3D" id="2.30.290.10">
    <property type="entry name" value="BH3618-like"/>
    <property type="match status" value="1"/>
</dbReference>
<accession>A0A5C6AK15</accession>
<dbReference type="PANTHER" id="PTHR39190:SF1">
    <property type="entry name" value="FLAGELLAR ASSEMBLY FACTOR FLIW"/>
    <property type="match status" value="1"/>
</dbReference>
<keyword evidence="6" id="KW-1185">Reference proteome</keyword>
<keyword evidence="4" id="KW-0143">Chaperone</keyword>
<evidence type="ECO:0000256" key="4">
    <source>
        <dbReference type="HAMAP-Rule" id="MF_01185"/>
    </source>
</evidence>
<keyword evidence="5" id="KW-0966">Cell projection</keyword>
<dbReference type="Proteomes" id="UP000317421">
    <property type="component" value="Unassembled WGS sequence"/>
</dbReference>
<dbReference type="GO" id="GO:0044780">
    <property type="term" value="P:bacterial-type flagellum assembly"/>
    <property type="evidence" value="ECO:0007669"/>
    <property type="project" value="UniProtKB-UniRule"/>
</dbReference>
<dbReference type="EMBL" id="SJPR01000001">
    <property type="protein sequence ID" value="TWT99361.1"/>
    <property type="molecule type" value="Genomic_DNA"/>
</dbReference>
<comment type="similarity">
    <text evidence="4">Belongs to the FliW family.</text>
</comment>
<proteinExistence type="inferred from homology"/>
<keyword evidence="2 4" id="KW-1005">Bacterial flagellum biogenesis</keyword>
<comment type="caution">
    <text evidence="5">The sequence shown here is derived from an EMBL/GenBank/DDBJ whole genome shotgun (WGS) entry which is preliminary data.</text>
</comment>
<keyword evidence="1 4" id="KW-0963">Cytoplasm</keyword>
<evidence type="ECO:0000256" key="3">
    <source>
        <dbReference type="ARBA" id="ARBA00022845"/>
    </source>
</evidence>